<dbReference type="InterPro" id="IPR039421">
    <property type="entry name" value="Type_1_exporter"/>
</dbReference>
<dbReference type="PANTHER" id="PTHR43394:SF1">
    <property type="entry name" value="ATP-BINDING CASSETTE SUB-FAMILY B MEMBER 10, MITOCHONDRIAL"/>
    <property type="match status" value="1"/>
</dbReference>
<dbReference type="OrthoDB" id="6500128at2759"/>
<keyword evidence="3" id="KW-1185">Reference proteome</keyword>
<evidence type="ECO:0000259" key="1">
    <source>
        <dbReference type="Pfam" id="PF00005"/>
    </source>
</evidence>
<evidence type="ECO:0000313" key="3">
    <source>
        <dbReference type="Proteomes" id="UP001165063"/>
    </source>
</evidence>
<dbReference type="Pfam" id="PF00005">
    <property type="entry name" value="ABC_tran"/>
    <property type="match status" value="1"/>
</dbReference>
<name>A0A9W6Z0V3_AMBMO</name>
<gene>
    <name evidence="2" type="ORF">Amon01_000597700</name>
</gene>
<proteinExistence type="predicted"/>
<dbReference type="GO" id="GO:0015421">
    <property type="term" value="F:ABC-type oligopeptide transporter activity"/>
    <property type="evidence" value="ECO:0007669"/>
    <property type="project" value="TreeGrafter"/>
</dbReference>
<protein>
    <submittedName>
        <fullName evidence="2">Unnamed protein product</fullName>
    </submittedName>
</protein>
<feature type="domain" description="ABC transporter" evidence="1">
    <location>
        <begin position="6"/>
        <end position="45"/>
    </location>
</feature>
<dbReference type="SUPFAM" id="SSF52540">
    <property type="entry name" value="P-loop containing nucleoside triphosphate hydrolases"/>
    <property type="match status" value="1"/>
</dbReference>
<organism evidence="2 3">
    <name type="scientific">Ambrosiozyma monospora</name>
    <name type="common">Yeast</name>
    <name type="synonym">Endomycopsis monosporus</name>
    <dbReference type="NCBI Taxonomy" id="43982"/>
    <lineage>
        <taxon>Eukaryota</taxon>
        <taxon>Fungi</taxon>
        <taxon>Dikarya</taxon>
        <taxon>Ascomycota</taxon>
        <taxon>Saccharomycotina</taxon>
        <taxon>Pichiomycetes</taxon>
        <taxon>Pichiales</taxon>
        <taxon>Pichiaceae</taxon>
        <taxon>Ambrosiozyma</taxon>
    </lineage>
</organism>
<dbReference type="InterPro" id="IPR027417">
    <property type="entry name" value="P-loop_NTPase"/>
</dbReference>
<accession>A0A9W6Z0V3</accession>
<dbReference type="GO" id="GO:0016887">
    <property type="term" value="F:ATP hydrolysis activity"/>
    <property type="evidence" value="ECO:0007669"/>
    <property type="project" value="InterPro"/>
</dbReference>
<dbReference type="AlphaFoldDB" id="A0A9W6Z0V3"/>
<dbReference type="GO" id="GO:0005524">
    <property type="term" value="F:ATP binding"/>
    <property type="evidence" value="ECO:0007669"/>
    <property type="project" value="InterPro"/>
</dbReference>
<dbReference type="InterPro" id="IPR003439">
    <property type="entry name" value="ABC_transporter-like_ATP-bd"/>
</dbReference>
<reference evidence="2" key="1">
    <citation type="submission" date="2023-04" db="EMBL/GenBank/DDBJ databases">
        <title>Ambrosiozyma monospora NBRC 1965.</title>
        <authorList>
            <person name="Ichikawa N."/>
            <person name="Sato H."/>
            <person name="Tonouchi N."/>
        </authorList>
    </citation>
    <scope>NUCLEOTIDE SEQUENCE</scope>
    <source>
        <strain evidence="2">NBRC 1965</strain>
    </source>
</reference>
<dbReference type="Proteomes" id="UP001165063">
    <property type="component" value="Unassembled WGS sequence"/>
</dbReference>
<comment type="caution">
    <text evidence="2">The sequence shown here is derived from an EMBL/GenBank/DDBJ whole genome shotgun (WGS) entry which is preliminary data.</text>
</comment>
<dbReference type="Gene3D" id="3.40.50.300">
    <property type="entry name" value="P-loop containing nucleotide triphosphate hydrolases"/>
    <property type="match status" value="1"/>
</dbReference>
<sequence>MHQFHLDQEVKDDGENFSLGERQLIALARALVKKAKILIMDEATSSVDYETDHKIQTTIENEFSECTILCIAHRLKTIVGYDKILVLDNGEVAECGVPLELFKKDGIFREMCDKTGVTSDDF</sequence>
<dbReference type="PANTHER" id="PTHR43394">
    <property type="entry name" value="ATP-DEPENDENT PERMEASE MDL1, MITOCHONDRIAL"/>
    <property type="match status" value="1"/>
</dbReference>
<evidence type="ECO:0000313" key="2">
    <source>
        <dbReference type="EMBL" id="GMG40202.1"/>
    </source>
</evidence>
<dbReference type="EMBL" id="BSXU01003584">
    <property type="protein sequence ID" value="GMG40202.1"/>
    <property type="molecule type" value="Genomic_DNA"/>
</dbReference>